<reference evidence="3 4" key="1">
    <citation type="journal article" date="2011" name="J. Bacteriol.">
        <title>Complete genome sequence of Gallibacterium anatis strain UMN179, isolated from a laying hen with peritonitis.</title>
        <authorList>
            <person name="Johnson T.J."/>
            <person name="Fernandez-Alarcon C."/>
            <person name="Bojesen A.M."/>
            <person name="Nolan L.K."/>
            <person name="Trampel D.W."/>
            <person name="Seemann T."/>
        </authorList>
    </citation>
    <scope>NUCLEOTIDE SEQUENCE [LARGE SCALE GENOMIC DNA]</scope>
    <source>
        <strain evidence="3 4">UMN179</strain>
    </source>
</reference>
<dbReference type="SUPFAM" id="SSF53335">
    <property type="entry name" value="S-adenosyl-L-methionine-dependent methyltransferases"/>
    <property type="match status" value="1"/>
</dbReference>
<dbReference type="eggNOG" id="COG2189">
    <property type="taxonomic scope" value="Bacteria"/>
</dbReference>
<dbReference type="GO" id="GO:0003676">
    <property type="term" value="F:nucleic acid binding"/>
    <property type="evidence" value="ECO:0007669"/>
    <property type="project" value="InterPro"/>
</dbReference>
<organism evidence="3 4">
    <name type="scientific">Gallibacterium anatis (strain UMN179)</name>
    <name type="common">Pasteurella anatis</name>
    <dbReference type="NCBI Taxonomy" id="1005058"/>
    <lineage>
        <taxon>Bacteria</taxon>
        <taxon>Pseudomonadati</taxon>
        <taxon>Pseudomonadota</taxon>
        <taxon>Gammaproteobacteria</taxon>
        <taxon>Pasteurellales</taxon>
        <taxon>Pasteurellaceae</taxon>
        <taxon>Gallibacterium</taxon>
    </lineage>
</organism>
<sequence length="149" mass="17181">MLPEIFSEQQIDFEKFRQLFANEIATNPDRYTLNWAGKSEAYQVLQTPTQQTLTPCEAESVDFAQSQNVFIEGENLEVLKILQKSYFNSVKMIYIDPPYNTTGNDFIYKDNFADSQADYAEKVGDKDEVGKLKRAFVKNSKENGHYHSN</sequence>
<keyword evidence="1 3" id="KW-0489">Methyltransferase</keyword>
<dbReference type="GO" id="GO:0032259">
    <property type="term" value="P:methylation"/>
    <property type="evidence" value="ECO:0007669"/>
    <property type="project" value="UniProtKB-KW"/>
</dbReference>
<protein>
    <submittedName>
        <fullName evidence="3">Putative DNA methylase</fullName>
    </submittedName>
</protein>
<evidence type="ECO:0000256" key="1">
    <source>
        <dbReference type="ARBA" id="ARBA00022603"/>
    </source>
</evidence>
<dbReference type="REBASE" id="35056">
    <property type="entry name" value="M.Gan179ORF1297P"/>
</dbReference>
<evidence type="ECO:0000313" key="4">
    <source>
        <dbReference type="Proteomes" id="UP000006908"/>
    </source>
</evidence>
<dbReference type="PATRIC" id="fig|1005058.3.peg.1281"/>
<dbReference type="HOGENOM" id="CLU_020164_0_2_6"/>
<accession>F4HAE2</accession>
<gene>
    <name evidence="3" type="ordered locus">UMN179_01297</name>
</gene>
<evidence type="ECO:0000256" key="2">
    <source>
        <dbReference type="ARBA" id="ARBA00022679"/>
    </source>
</evidence>
<evidence type="ECO:0000313" key="3">
    <source>
        <dbReference type="EMBL" id="AEC17316.1"/>
    </source>
</evidence>
<dbReference type="GO" id="GO:0008168">
    <property type="term" value="F:methyltransferase activity"/>
    <property type="evidence" value="ECO:0007669"/>
    <property type="project" value="UniProtKB-KW"/>
</dbReference>
<dbReference type="Gene3D" id="3.40.50.150">
    <property type="entry name" value="Vaccinia Virus protein VP39"/>
    <property type="match status" value="1"/>
</dbReference>
<dbReference type="InterPro" id="IPR002052">
    <property type="entry name" value="DNA_methylase_N6_adenine_CS"/>
</dbReference>
<name>F4HAE2_GALAU</name>
<dbReference type="AlphaFoldDB" id="F4HAE2"/>
<proteinExistence type="predicted"/>
<dbReference type="PROSITE" id="PS00092">
    <property type="entry name" value="N6_MTASE"/>
    <property type="match status" value="1"/>
</dbReference>
<dbReference type="EMBL" id="CP002667">
    <property type="protein sequence ID" value="AEC17316.1"/>
    <property type="molecule type" value="Genomic_DNA"/>
</dbReference>
<keyword evidence="2" id="KW-0808">Transferase</keyword>
<dbReference type="Proteomes" id="UP000006908">
    <property type="component" value="Chromosome"/>
</dbReference>
<dbReference type="InterPro" id="IPR029063">
    <property type="entry name" value="SAM-dependent_MTases_sf"/>
</dbReference>
<dbReference type="KEGG" id="gan:UMN179_01297"/>
<dbReference type="STRING" id="1005058.UMN179_01297"/>